<protein>
    <submittedName>
        <fullName evidence="1">Uncharacterized protein</fullName>
    </submittedName>
</protein>
<dbReference type="EMBL" id="RSEB01000005">
    <property type="protein sequence ID" value="RRR97643.1"/>
    <property type="molecule type" value="Genomic_DNA"/>
</dbReference>
<dbReference type="AlphaFoldDB" id="A0A426UUH5"/>
<name>A0A426UUH5_9ACTN</name>
<dbReference type="Proteomes" id="UP000277256">
    <property type="component" value="Unassembled WGS sequence"/>
</dbReference>
<gene>
    <name evidence="1" type="ORF">EIW28_19855</name>
</gene>
<proteinExistence type="predicted"/>
<dbReference type="RefSeq" id="WP_125249439.1">
    <property type="nucleotide sequence ID" value="NZ_RSEB01000005.1"/>
</dbReference>
<accession>A0A426UUH5</accession>
<dbReference type="Pfam" id="PF21853">
    <property type="entry name" value="DUF6912"/>
    <property type="match status" value="1"/>
</dbReference>
<comment type="caution">
    <text evidence="1">The sequence shown here is derived from an EMBL/GenBank/DDBJ whole genome shotgun (WGS) entry which is preliminary data.</text>
</comment>
<evidence type="ECO:0000313" key="1">
    <source>
        <dbReference type="EMBL" id="RRR97643.1"/>
    </source>
</evidence>
<evidence type="ECO:0000313" key="2">
    <source>
        <dbReference type="Proteomes" id="UP000277256"/>
    </source>
</evidence>
<keyword evidence="2" id="KW-1185">Reference proteome</keyword>
<dbReference type="InterPro" id="IPR054206">
    <property type="entry name" value="DUF6912"/>
</dbReference>
<dbReference type="OrthoDB" id="3214389at2"/>
<reference evidence="1 2" key="1">
    <citation type="submission" date="2018-12" db="EMBL/GenBank/DDBJ databases">
        <title>Glycomyces sp. YIM 121974 draft genome.</title>
        <authorList>
            <person name="Li Q."/>
        </authorList>
    </citation>
    <scope>NUCLEOTIDE SEQUENCE [LARGE SCALE GENOMIC DNA]</scope>
    <source>
        <strain evidence="1 2">YIM 121974</strain>
    </source>
</reference>
<sequence length="151" mass="15900">MARIYVPANAAMLRTLAGTGELKPVSAVHAVTSWLRREAPGADEEDLEYTAFADAALASLPLLAGGAPRRIVVSADVPDDLLAEHAEGTGADFDGVVKLKRVAAVHADDADAAVDVERALADEDPDFDAVEAHVLDWYAPSELQELLAALD</sequence>
<organism evidence="1 2">
    <name type="scientific">Glycomyces terrestris</name>
    <dbReference type="NCBI Taxonomy" id="2493553"/>
    <lineage>
        <taxon>Bacteria</taxon>
        <taxon>Bacillati</taxon>
        <taxon>Actinomycetota</taxon>
        <taxon>Actinomycetes</taxon>
        <taxon>Glycomycetales</taxon>
        <taxon>Glycomycetaceae</taxon>
        <taxon>Glycomyces</taxon>
    </lineage>
</organism>